<dbReference type="RefSeq" id="WP_096815647.1">
    <property type="nucleotide sequence ID" value="NZ_JXKC01000001.1"/>
</dbReference>
<dbReference type="Pfam" id="PF21426">
    <property type="entry name" value="GBS104-like_Ig"/>
    <property type="match status" value="1"/>
</dbReference>
<dbReference type="PROSITE" id="PS50234">
    <property type="entry name" value="VWFA"/>
    <property type="match status" value="1"/>
</dbReference>
<dbReference type="Proteomes" id="UP000218711">
    <property type="component" value="Unassembled WGS sequence"/>
</dbReference>
<evidence type="ECO:0000256" key="1">
    <source>
        <dbReference type="SAM" id="MobiDB-lite"/>
    </source>
</evidence>
<feature type="compositionally biased region" description="Low complexity" evidence="1">
    <location>
        <begin position="166"/>
        <end position="179"/>
    </location>
</feature>
<organism evidence="4 5">
    <name type="scientific">Lactococcus cremoris subsp. tructae</name>
    <dbReference type="NCBI Taxonomy" id="542833"/>
    <lineage>
        <taxon>Bacteria</taxon>
        <taxon>Bacillati</taxon>
        <taxon>Bacillota</taxon>
        <taxon>Bacilli</taxon>
        <taxon>Lactobacillales</taxon>
        <taxon>Streptococcaceae</taxon>
        <taxon>Lactococcus</taxon>
    </lineage>
</organism>
<dbReference type="SMART" id="SM00327">
    <property type="entry name" value="VWA"/>
    <property type="match status" value="1"/>
</dbReference>
<evidence type="ECO:0000256" key="2">
    <source>
        <dbReference type="SAM" id="Phobius"/>
    </source>
</evidence>
<keyword evidence="2" id="KW-0472">Membrane</keyword>
<accession>A0A2A5SX69</accession>
<dbReference type="InterPro" id="IPR049319">
    <property type="entry name" value="GBS104-like_Ig"/>
</dbReference>
<dbReference type="InterPro" id="IPR036465">
    <property type="entry name" value="vWFA_dom_sf"/>
</dbReference>
<feature type="domain" description="VWFA" evidence="3">
    <location>
        <begin position="333"/>
        <end position="596"/>
    </location>
</feature>
<dbReference type="EMBL" id="JXKC01000001">
    <property type="protein sequence ID" value="PCS20468.1"/>
    <property type="molecule type" value="Genomic_DNA"/>
</dbReference>
<comment type="caution">
    <text evidence="4">The sequence shown here is derived from an EMBL/GenBank/DDBJ whole genome shotgun (WGS) entry which is preliminary data.</text>
</comment>
<dbReference type="AlphaFoldDB" id="A0A2A5SX69"/>
<dbReference type="InterPro" id="IPR041033">
    <property type="entry name" value="SpaA_PFL_dom_1"/>
</dbReference>
<dbReference type="SUPFAM" id="SSF49478">
    <property type="entry name" value="Cna protein B-type domain"/>
    <property type="match status" value="1"/>
</dbReference>
<reference evidence="4 5" key="1">
    <citation type="submission" date="2014-12" db="EMBL/GenBank/DDBJ databases">
        <title>Draft genome sequences of 10 type strains of Lactococcus.</title>
        <authorList>
            <person name="Sun Z."/>
            <person name="Zhong Z."/>
            <person name="Liu W."/>
            <person name="Zhang W."/>
            <person name="Zhang H."/>
        </authorList>
    </citation>
    <scope>NUCLEOTIDE SEQUENCE [LARGE SCALE GENOMIC DNA]</scope>
    <source>
        <strain evidence="4 5">DSM 21502</strain>
    </source>
</reference>
<dbReference type="Gene3D" id="2.60.40.1140">
    <property type="entry name" value="Collagen-binding surface protein Cna, B-type domain"/>
    <property type="match status" value="1"/>
</dbReference>
<dbReference type="Gene3D" id="3.40.50.410">
    <property type="entry name" value="von Willebrand factor, type A domain"/>
    <property type="match status" value="1"/>
</dbReference>
<dbReference type="Pfam" id="PF13519">
    <property type="entry name" value="VWA_2"/>
    <property type="match status" value="1"/>
</dbReference>
<protein>
    <recommendedName>
        <fullName evidence="3">VWFA domain-containing protein</fullName>
    </recommendedName>
</protein>
<dbReference type="InterPro" id="IPR013783">
    <property type="entry name" value="Ig-like_fold"/>
</dbReference>
<feature type="compositionally biased region" description="Low complexity" evidence="1">
    <location>
        <begin position="186"/>
        <end position="198"/>
    </location>
</feature>
<keyword evidence="2" id="KW-1133">Transmembrane helix</keyword>
<evidence type="ECO:0000259" key="3">
    <source>
        <dbReference type="PROSITE" id="PS50234"/>
    </source>
</evidence>
<evidence type="ECO:0000313" key="4">
    <source>
        <dbReference type="EMBL" id="PCS20468.1"/>
    </source>
</evidence>
<sequence length="967" mass="107111">MRNRGFIFLSILILIGSFIPNLIQGYKAFAVTSTAHKENIELVNLENLNVSYDMIETSDEYIWKIHYQITEIEDNEDLKLKLFFKHNQDVSFDIPQNWEVQNNELLSSDFTKKDEGIISVKASKTITNLSLKFQIDSKVVDEGQEKITENILPDKVGNDYQLFIPDTSTTTTESSNDNSNKLKEQSSIAASSSTSDAIKTSEKKESQIPKSSTIYPSNFARQSTLEAESYNNILPQYTSNEDGTYPTNSWIPVGNTTVINHQGNKDASNQWDGITSWNGDSKNKTTSYIEYGGVKDNAEFAIRKFAKETSTPGLYDVYLNVRGNEKKNIKPIDIVLVVDMSGSMEPENNPSGSNRAQATRDGVKQFLKSIQDAGIGQYVNVGLVGFSSPGEYVTGPNGYVQVAMGNLSNSSQITAINNQIAPKFSGGTFTQLGIRKGAEMLQQDTSGNQKMMILLTDGVPTFSYKVNSSILSNSVIYGTSFNTTRDEPGFTSQLWRTNNQGNRIPDSYTSSGNTILDTWAATLGEARNIKATGVQLHALGIQLGKDIGYTNNNSDTYLTDAQVRARMSLLASTGLYQDAASASDVQKYLKEQANSVVSTFNTVNNGVISDPLGTQFIYNGTNADVTSVGSSGLSVLPTAQMTNNSLSLSNVNLGKNQEIQIHYQIRLNTESSNFVPEHWYQMNGRTTFTPNGSNPDNIVDFGIPSVKGLGVTLNFTKIWEEYDNDSSGRPQNVTFEVQRNKTTMPNVWQKGYINVLGTKEQNTWIQTSNKISEQKNGSSTLWLPKYNTQGEEIKYTITNETAVPGYDSTKVNDVTYKNTKQFIPLSLEITKENGLGEKLKGAKFKLIDSKETEILGEVDSSGTIFTYKNLKVGKYYLQEVEAPEGYAILKKNMMIEILTNGLVKVDNESVKVENHTIKLTVNNQKVSTLPATGGPGYGVYWILSFILFTLFLIMGVVYLLRRKNNSK</sequence>
<proteinExistence type="predicted"/>
<feature type="transmembrane region" description="Helical" evidence="2">
    <location>
        <begin position="938"/>
        <end position="960"/>
    </location>
</feature>
<dbReference type="InterPro" id="IPR002035">
    <property type="entry name" value="VWF_A"/>
</dbReference>
<feature type="region of interest" description="Disordered" evidence="1">
    <location>
        <begin position="166"/>
        <end position="212"/>
    </location>
</feature>
<dbReference type="CDD" id="cd00198">
    <property type="entry name" value="vWFA"/>
    <property type="match status" value="1"/>
</dbReference>
<dbReference type="Gene3D" id="2.60.40.2110">
    <property type="match status" value="1"/>
</dbReference>
<dbReference type="Pfam" id="PF17802">
    <property type="entry name" value="SpaA"/>
    <property type="match status" value="1"/>
</dbReference>
<dbReference type="SUPFAM" id="SSF53300">
    <property type="entry name" value="vWA-like"/>
    <property type="match status" value="1"/>
</dbReference>
<name>A0A2A5SX69_LACLC</name>
<keyword evidence="2" id="KW-0812">Transmembrane</keyword>
<gene>
    <name evidence="4" type="ORF">RU92_GL000116</name>
</gene>
<evidence type="ECO:0000313" key="5">
    <source>
        <dbReference type="Proteomes" id="UP000218711"/>
    </source>
</evidence>
<dbReference type="Gene3D" id="2.60.40.10">
    <property type="entry name" value="Immunoglobulins"/>
    <property type="match status" value="1"/>
</dbReference>